<dbReference type="InterPro" id="IPR050629">
    <property type="entry name" value="STE20/SPS1-PAK"/>
</dbReference>
<dbReference type="SUPFAM" id="SSF56112">
    <property type="entry name" value="Protein kinase-like (PK-like)"/>
    <property type="match status" value="1"/>
</dbReference>
<evidence type="ECO:0000256" key="4">
    <source>
        <dbReference type="ARBA" id="ARBA00022679"/>
    </source>
</evidence>
<keyword evidence="13" id="KW-1185">Reference proteome</keyword>
<dbReference type="Pfam" id="PF00069">
    <property type="entry name" value="Pkinase"/>
    <property type="match status" value="1"/>
</dbReference>
<comment type="caution">
    <text evidence="12">The sequence shown here is derived from an EMBL/GenBank/DDBJ whole genome shotgun (WGS) entry which is preliminary data.</text>
</comment>
<evidence type="ECO:0000256" key="10">
    <source>
        <dbReference type="PROSITE-ProRule" id="PRU10141"/>
    </source>
</evidence>
<dbReference type="Gene3D" id="3.30.200.20">
    <property type="entry name" value="Phosphorylase Kinase, domain 1"/>
    <property type="match status" value="1"/>
</dbReference>
<protein>
    <recommendedName>
        <fullName evidence="2">non-specific serine/threonine protein kinase</fullName>
        <ecNumber evidence="2">2.7.11.1</ecNumber>
    </recommendedName>
</protein>
<evidence type="ECO:0000256" key="7">
    <source>
        <dbReference type="ARBA" id="ARBA00022840"/>
    </source>
</evidence>
<evidence type="ECO:0000313" key="13">
    <source>
        <dbReference type="Proteomes" id="UP001648503"/>
    </source>
</evidence>
<gene>
    <name evidence="12" type="ORF">BASA50_010198</name>
</gene>
<organism evidence="12 13">
    <name type="scientific">Batrachochytrium salamandrivorans</name>
    <dbReference type="NCBI Taxonomy" id="1357716"/>
    <lineage>
        <taxon>Eukaryota</taxon>
        <taxon>Fungi</taxon>
        <taxon>Fungi incertae sedis</taxon>
        <taxon>Chytridiomycota</taxon>
        <taxon>Chytridiomycota incertae sedis</taxon>
        <taxon>Chytridiomycetes</taxon>
        <taxon>Rhizophydiales</taxon>
        <taxon>Rhizophydiales incertae sedis</taxon>
        <taxon>Batrachochytrium</taxon>
    </lineage>
</organism>
<proteinExistence type="inferred from homology"/>
<evidence type="ECO:0000256" key="2">
    <source>
        <dbReference type="ARBA" id="ARBA00012513"/>
    </source>
</evidence>
<dbReference type="Proteomes" id="UP001648503">
    <property type="component" value="Unassembled WGS sequence"/>
</dbReference>
<dbReference type="PANTHER" id="PTHR48012:SF10">
    <property type="entry name" value="FI20177P1"/>
    <property type="match status" value="1"/>
</dbReference>
<comment type="catalytic activity">
    <reaction evidence="9">
        <text>L-seryl-[protein] + ATP = O-phospho-L-seryl-[protein] + ADP + H(+)</text>
        <dbReference type="Rhea" id="RHEA:17989"/>
        <dbReference type="Rhea" id="RHEA-COMP:9863"/>
        <dbReference type="Rhea" id="RHEA-COMP:11604"/>
        <dbReference type="ChEBI" id="CHEBI:15378"/>
        <dbReference type="ChEBI" id="CHEBI:29999"/>
        <dbReference type="ChEBI" id="CHEBI:30616"/>
        <dbReference type="ChEBI" id="CHEBI:83421"/>
        <dbReference type="ChEBI" id="CHEBI:456216"/>
        <dbReference type="EC" id="2.7.11.1"/>
    </reaction>
</comment>
<accession>A0ABQ8EZ73</accession>
<dbReference type="PANTHER" id="PTHR48012">
    <property type="entry name" value="STERILE20-LIKE KINASE, ISOFORM B-RELATED"/>
    <property type="match status" value="1"/>
</dbReference>
<reference evidence="12 13" key="1">
    <citation type="submission" date="2021-02" db="EMBL/GenBank/DDBJ databases">
        <title>Variation within the Batrachochytrium salamandrivorans European outbreak.</title>
        <authorList>
            <person name="Kelly M."/>
            <person name="Pasmans F."/>
            <person name="Shea T.P."/>
            <person name="Munoz J.F."/>
            <person name="Carranza S."/>
            <person name="Cuomo C.A."/>
            <person name="Martel A."/>
        </authorList>
    </citation>
    <scope>NUCLEOTIDE SEQUENCE [LARGE SCALE GENOMIC DNA]</scope>
    <source>
        <strain evidence="12 13">AMFP18/2</strain>
    </source>
</reference>
<evidence type="ECO:0000256" key="1">
    <source>
        <dbReference type="ARBA" id="ARBA00008874"/>
    </source>
</evidence>
<keyword evidence="3" id="KW-0723">Serine/threonine-protein kinase</keyword>
<dbReference type="InterPro" id="IPR000719">
    <property type="entry name" value="Prot_kinase_dom"/>
</dbReference>
<evidence type="ECO:0000256" key="5">
    <source>
        <dbReference type="ARBA" id="ARBA00022741"/>
    </source>
</evidence>
<dbReference type="PROSITE" id="PS50011">
    <property type="entry name" value="PROTEIN_KINASE_DOM"/>
    <property type="match status" value="1"/>
</dbReference>
<sequence>MSIVQYGKKFPVLLRMASPRGQVELLQTIGKGNYGAVYKGKLRGETWVAVKVVFLKEDELRETLLEMEILERCKHPNITKYYGCFLKGWIYG</sequence>
<comment type="similarity">
    <text evidence="1">Belongs to the protein kinase superfamily. STE Ser/Thr protein kinase family. STE20 subfamily.</text>
</comment>
<feature type="binding site" evidence="10">
    <location>
        <position position="51"/>
    </location>
    <ligand>
        <name>ATP</name>
        <dbReference type="ChEBI" id="CHEBI:30616"/>
    </ligand>
</feature>
<dbReference type="InterPro" id="IPR011009">
    <property type="entry name" value="Kinase-like_dom_sf"/>
</dbReference>
<comment type="catalytic activity">
    <reaction evidence="8">
        <text>L-threonyl-[protein] + ATP = O-phospho-L-threonyl-[protein] + ADP + H(+)</text>
        <dbReference type="Rhea" id="RHEA:46608"/>
        <dbReference type="Rhea" id="RHEA-COMP:11060"/>
        <dbReference type="Rhea" id="RHEA-COMP:11605"/>
        <dbReference type="ChEBI" id="CHEBI:15378"/>
        <dbReference type="ChEBI" id="CHEBI:30013"/>
        <dbReference type="ChEBI" id="CHEBI:30616"/>
        <dbReference type="ChEBI" id="CHEBI:61977"/>
        <dbReference type="ChEBI" id="CHEBI:456216"/>
        <dbReference type="EC" id="2.7.11.1"/>
    </reaction>
</comment>
<evidence type="ECO:0000313" key="12">
    <source>
        <dbReference type="EMBL" id="KAH6589220.1"/>
    </source>
</evidence>
<feature type="domain" description="Protein kinase" evidence="11">
    <location>
        <begin position="23"/>
        <end position="92"/>
    </location>
</feature>
<dbReference type="EC" id="2.7.11.1" evidence="2"/>
<evidence type="ECO:0000256" key="6">
    <source>
        <dbReference type="ARBA" id="ARBA00022777"/>
    </source>
</evidence>
<keyword evidence="5 10" id="KW-0547">Nucleotide-binding</keyword>
<evidence type="ECO:0000256" key="3">
    <source>
        <dbReference type="ARBA" id="ARBA00022527"/>
    </source>
</evidence>
<keyword evidence="6" id="KW-0418">Kinase</keyword>
<dbReference type="InterPro" id="IPR017441">
    <property type="entry name" value="Protein_kinase_ATP_BS"/>
</dbReference>
<evidence type="ECO:0000259" key="11">
    <source>
        <dbReference type="PROSITE" id="PS50011"/>
    </source>
</evidence>
<evidence type="ECO:0000256" key="9">
    <source>
        <dbReference type="ARBA" id="ARBA00048679"/>
    </source>
</evidence>
<name>A0ABQ8EZ73_9FUNG</name>
<evidence type="ECO:0000256" key="8">
    <source>
        <dbReference type="ARBA" id="ARBA00047899"/>
    </source>
</evidence>
<dbReference type="EMBL" id="JAFCIX010000470">
    <property type="protein sequence ID" value="KAH6589220.1"/>
    <property type="molecule type" value="Genomic_DNA"/>
</dbReference>
<keyword evidence="4" id="KW-0808">Transferase</keyword>
<dbReference type="PROSITE" id="PS00107">
    <property type="entry name" value="PROTEIN_KINASE_ATP"/>
    <property type="match status" value="1"/>
</dbReference>
<keyword evidence="7 10" id="KW-0067">ATP-binding</keyword>